<proteinExistence type="predicted"/>
<dbReference type="PANTHER" id="PTHR30566:SF5">
    <property type="entry name" value="MECHANOSENSITIVE ION CHANNEL PROTEIN 1, MITOCHONDRIAL-RELATED"/>
    <property type="match status" value="1"/>
</dbReference>
<gene>
    <name evidence="7" type="ORF">GOQ27_13675</name>
</gene>
<keyword evidence="2 5" id="KW-0812">Transmembrane</keyword>
<evidence type="ECO:0000256" key="2">
    <source>
        <dbReference type="ARBA" id="ARBA00022692"/>
    </source>
</evidence>
<sequence>MNDLKEILLDPILGKVILVSVIIVTLVLITRFTKKNLNKYIKENDNRYKTKKVINILGYIIAIILIVLIFIDDIRGVTITLGVASAGIAFALQEVIVSIAGWVAILTGNIYKAGDRVEVGGIKGDVIDLGVLRTTIMEVGQWVNGDLYNGRIVRVANSFVFKQPVFNYSANFPFLWDEIKIPIKFGGDYLYAKDTINNVAEEIIGDYAREAEKQWKVMVRKFRIENASTKPMVTMIATDNWVEYTLRYVVDYRKRRYTKDLLFTRILEEVHKSGDRIELASATFDLVGLPKLDVNYNKKTGNS</sequence>
<feature type="transmembrane region" description="Helical" evidence="5">
    <location>
        <begin position="53"/>
        <end position="71"/>
    </location>
</feature>
<evidence type="ECO:0000256" key="4">
    <source>
        <dbReference type="ARBA" id="ARBA00023136"/>
    </source>
</evidence>
<keyword evidence="8" id="KW-1185">Reference proteome</keyword>
<reference evidence="7" key="1">
    <citation type="submission" date="2019-12" db="EMBL/GenBank/DDBJ databases">
        <title>Clostridiaceae gen. nov. sp. nov., isolated from sediment in Xinjiang, China.</title>
        <authorList>
            <person name="Zhang R."/>
        </authorList>
    </citation>
    <scope>NUCLEOTIDE SEQUENCE</scope>
    <source>
        <strain evidence="7">D2Q-11</strain>
    </source>
</reference>
<feature type="transmembrane region" description="Helical" evidence="5">
    <location>
        <begin position="83"/>
        <end position="106"/>
    </location>
</feature>
<feature type="domain" description="Mechanosensitive ion channel MscS" evidence="6">
    <location>
        <begin position="95"/>
        <end position="169"/>
    </location>
</feature>
<evidence type="ECO:0000313" key="8">
    <source>
        <dbReference type="Proteomes" id="UP000724672"/>
    </source>
</evidence>
<dbReference type="Proteomes" id="UP000724672">
    <property type="component" value="Unassembled WGS sequence"/>
</dbReference>
<dbReference type="RefSeq" id="WP_203367442.1">
    <property type="nucleotide sequence ID" value="NZ_WSFT01000051.1"/>
</dbReference>
<evidence type="ECO:0000259" key="6">
    <source>
        <dbReference type="Pfam" id="PF00924"/>
    </source>
</evidence>
<comment type="caution">
    <text evidence="7">The sequence shown here is derived from an EMBL/GenBank/DDBJ whole genome shotgun (WGS) entry which is preliminary data.</text>
</comment>
<dbReference type="Gene3D" id="1.10.287.1260">
    <property type="match status" value="1"/>
</dbReference>
<evidence type="ECO:0000313" key="7">
    <source>
        <dbReference type="EMBL" id="MBS4539520.1"/>
    </source>
</evidence>
<accession>A0A942UWS5</accession>
<evidence type="ECO:0000256" key="1">
    <source>
        <dbReference type="ARBA" id="ARBA00004370"/>
    </source>
</evidence>
<evidence type="ECO:0000256" key="5">
    <source>
        <dbReference type="SAM" id="Phobius"/>
    </source>
</evidence>
<dbReference type="PANTHER" id="PTHR30566">
    <property type="entry name" value="YNAI-RELATED MECHANOSENSITIVE ION CHANNEL"/>
    <property type="match status" value="1"/>
</dbReference>
<keyword evidence="4 5" id="KW-0472">Membrane</keyword>
<comment type="subcellular location">
    <subcellularLocation>
        <location evidence="1">Membrane</location>
    </subcellularLocation>
</comment>
<feature type="transmembrane region" description="Helical" evidence="5">
    <location>
        <begin position="12"/>
        <end position="32"/>
    </location>
</feature>
<organism evidence="7 8">
    <name type="scientific">Anaeromonas frigoriresistens</name>
    <dbReference type="NCBI Taxonomy" id="2683708"/>
    <lineage>
        <taxon>Bacteria</taxon>
        <taxon>Bacillati</taxon>
        <taxon>Bacillota</taxon>
        <taxon>Tissierellia</taxon>
        <taxon>Tissierellales</taxon>
        <taxon>Thermohalobacteraceae</taxon>
        <taxon>Anaeromonas</taxon>
    </lineage>
</organism>
<keyword evidence="3 5" id="KW-1133">Transmembrane helix</keyword>
<dbReference type="Gene3D" id="2.30.30.60">
    <property type="match status" value="1"/>
</dbReference>
<dbReference type="EMBL" id="WSFT01000051">
    <property type="protein sequence ID" value="MBS4539520.1"/>
    <property type="molecule type" value="Genomic_DNA"/>
</dbReference>
<dbReference type="Pfam" id="PF00924">
    <property type="entry name" value="MS_channel_2nd"/>
    <property type="match status" value="1"/>
</dbReference>
<dbReference type="InterPro" id="IPR006685">
    <property type="entry name" value="MscS_channel_2nd"/>
</dbReference>
<dbReference type="GO" id="GO:0016020">
    <property type="term" value="C:membrane"/>
    <property type="evidence" value="ECO:0007669"/>
    <property type="project" value="UniProtKB-SubCell"/>
</dbReference>
<dbReference type="AlphaFoldDB" id="A0A942UWS5"/>
<name>A0A942UWS5_9FIRM</name>
<dbReference type="SUPFAM" id="SSF50182">
    <property type="entry name" value="Sm-like ribonucleoproteins"/>
    <property type="match status" value="1"/>
</dbReference>
<dbReference type="InterPro" id="IPR023408">
    <property type="entry name" value="MscS_beta-dom_sf"/>
</dbReference>
<protein>
    <submittedName>
        <fullName evidence="7">Mechanosensitive ion channel family protein</fullName>
    </submittedName>
</protein>
<dbReference type="GO" id="GO:0055085">
    <property type="term" value="P:transmembrane transport"/>
    <property type="evidence" value="ECO:0007669"/>
    <property type="project" value="InterPro"/>
</dbReference>
<evidence type="ECO:0000256" key="3">
    <source>
        <dbReference type="ARBA" id="ARBA00022989"/>
    </source>
</evidence>
<dbReference type="InterPro" id="IPR010920">
    <property type="entry name" value="LSM_dom_sf"/>
</dbReference>